<name>A0ACC1DC45_9NEOP</name>
<organism evidence="1 2">
    <name type="scientific">Dendrolimus kikuchii</name>
    <dbReference type="NCBI Taxonomy" id="765133"/>
    <lineage>
        <taxon>Eukaryota</taxon>
        <taxon>Metazoa</taxon>
        <taxon>Ecdysozoa</taxon>
        <taxon>Arthropoda</taxon>
        <taxon>Hexapoda</taxon>
        <taxon>Insecta</taxon>
        <taxon>Pterygota</taxon>
        <taxon>Neoptera</taxon>
        <taxon>Endopterygota</taxon>
        <taxon>Lepidoptera</taxon>
        <taxon>Glossata</taxon>
        <taxon>Ditrysia</taxon>
        <taxon>Bombycoidea</taxon>
        <taxon>Lasiocampidae</taxon>
        <taxon>Dendrolimus</taxon>
    </lineage>
</organism>
<dbReference type="EMBL" id="CM034391">
    <property type="protein sequence ID" value="KAJ0181400.1"/>
    <property type="molecule type" value="Genomic_DNA"/>
</dbReference>
<dbReference type="Proteomes" id="UP000824533">
    <property type="component" value="Linkage Group LG05"/>
</dbReference>
<proteinExistence type="predicted"/>
<accession>A0ACC1DC45</accession>
<protein>
    <submittedName>
        <fullName evidence="1">Uncharacterized protein</fullName>
    </submittedName>
</protein>
<keyword evidence="2" id="KW-1185">Reference proteome</keyword>
<reference evidence="1 2" key="1">
    <citation type="journal article" date="2021" name="Front. Genet.">
        <title>Chromosome-Level Genome Assembly Reveals Significant Gene Expansion in the Toll and IMD Signaling Pathways of Dendrolimus kikuchii.</title>
        <authorList>
            <person name="Zhou J."/>
            <person name="Wu P."/>
            <person name="Xiong Z."/>
            <person name="Liu N."/>
            <person name="Zhao N."/>
            <person name="Ji M."/>
            <person name="Qiu Y."/>
            <person name="Yang B."/>
        </authorList>
    </citation>
    <scope>NUCLEOTIDE SEQUENCE [LARGE SCALE GENOMIC DNA]</scope>
    <source>
        <strain evidence="1">Ann1</strain>
    </source>
</reference>
<evidence type="ECO:0000313" key="2">
    <source>
        <dbReference type="Proteomes" id="UP000824533"/>
    </source>
</evidence>
<sequence length="503" mass="57573">MFLLILSPLPIFVSRNKVSSTHLFGYVFLLHKFSRQAEGIPDVKRLPSPIDICNNEGALLPLSKGNVTNALPVWKKFYDICWQHQHLNSEYSCFLLFFVRSVRSCLINGHLYFFTKFLRTCSNIFSLARYFGVSPFGCNIACLWSVLLFQTLLAIVVAAIWKIISVLAGWANVTDGRGMTARLSGSIFYTNALLSLWLSSKFVSSWKELSVFWIRAETIEGMRFPANPNIKKRVIGVSVFVAIWTLAEHILSMISATGIDCPPNEYFERYILSSHGFLVQRHEYNLWRAVPIFILSKLATILWNFQDLIIIIISMGLASRYDRLNKYVCRIVKYEKKVQDGFKVGQEKYIQNQIWRRLRESYVRQAALVRKVDGNIGSLILLSNINNLYFICLQLFLGINTITKGTFVNKLYYFFSLGWLLLRACSVVLAAGDVHIHSKRALNYLNSCPSVAYNIEVKRLKNQLIKDVVALTGKGLFALKRELLLQVAAAILKYELVLIQYDH</sequence>
<gene>
    <name evidence="1" type="ORF">K1T71_003485</name>
</gene>
<evidence type="ECO:0000313" key="1">
    <source>
        <dbReference type="EMBL" id="KAJ0181400.1"/>
    </source>
</evidence>
<comment type="caution">
    <text evidence="1">The sequence shown here is derived from an EMBL/GenBank/DDBJ whole genome shotgun (WGS) entry which is preliminary data.</text>
</comment>